<organismHost>
    <name type="scientific">Homo sapiens</name>
    <name type="common">Human</name>
    <dbReference type="NCBI Taxonomy" id="9606"/>
</organismHost>
<name>A0A0N7GEL8_HHV8</name>
<proteinExistence type="predicted"/>
<sequence>MQISFAEVPGKPVGRAGFLDRGKWDRCPLYDLFSHLATSATFSGTASGFGAVSGVLPGSCSGIAWSIKPGNYDPLIPFETLMTWDIGVQEPASNEILDTIDNLRRPWCFPCVKLFFFGGGGRGECLVSVLLLFFCVCTFGCFGKPYRCAIFWVIHKLHLATLVFIVAFGEEKRGDPWSPGLQ</sequence>
<reference evidence="2" key="1">
    <citation type="journal article" date="2015" name="J. Virol.">
        <title>Whole-Genome Sequencing of Kaposi's Sarcoma-Associated Herpesvirus from Zambian Kaposi's Sarcoma Biopsy Specimens Reveals Unique Viral Diversity.</title>
        <authorList>
            <person name="Olp L.N."/>
            <person name="Jeanniard A."/>
            <person name="Marimo C."/>
            <person name="West J.T."/>
            <person name="Wood C."/>
        </authorList>
    </citation>
    <scope>NUCLEOTIDE SEQUENCE</scope>
    <source>
        <strain evidence="2">ZM004</strain>
    </source>
</reference>
<organism evidence="2">
    <name type="scientific">Human herpesvirus 8</name>
    <name type="common">HHV-8</name>
    <name type="synonym">Kaposi's sarcoma-associated herpesvirus</name>
    <dbReference type="NCBI Taxonomy" id="37296"/>
    <lineage>
        <taxon>Viruses</taxon>
        <taxon>Duplodnaviria</taxon>
        <taxon>Heunggongvirae</taxon>
        <taxon>Peploviricota</taxon>
        <taxon>Herviviricetes</taxon>
        <taxon>Herpesvirales</taxon>
        <taxon>Orthoherpesviridae</taxon>
        <taxon>Gammaherpesvirinae</taxon>
        <taxon>Rhadinovirus</taxon>
        <taxon>Rhadinovirus humangamma8</taxon>
    </lineage>
</organism>
<accession>A0A0N7GEL8</accession>
<feature type="transmembrane region" description="Helical" evidence="1">
    <location>
        <begin position="125"/>
        <end position="143"/>
    </location>
</feature>
<dbReference type="EMBL" id="KT271453">
    <property type="protein sequence ID" value="ALH44166.1"/>
    <property type="molecule type" value="Genomic_DNA"/>
</dbReference>
<keyword evidence="1" id="KW-1133">Transmembrane helix</keyword>
<protein>
    <submittedName>
        <fullName evidence="2">K4.2</fullName>
    </submittedName>
</protein>
<keyword evidence="1" id="KW-0472">Membrane</keyword>
<keyword evidence="1" id="KW-0812">Transmembrane</keyword>
<evidence type="ECO:0000256" key="1">
    <source>
        <dbReference type="SAM" id="Phobius"/>
    </source>
</evidence>
<evidence type="ECO:0000313" key="2">
    <source>
        <dbReference type="EMBL" id="ALH44166.1"/>
    </source>
</evidence>
<feature type="transmembrane region" description="Helical" evidence="1">
    <location>
        <begin position="149"/>
        <end position="168"/>
    </location>
</feature>
<gene>
    <name evidence="2" type="primary">K4.2</name>
</gene>